<sequence>MADKQLSEPSFWFQRLSKTTLRALHLLGICGVGGGVLLGVAKGEWQHYWLLAMLSGSMLMGWEIWRDWRWLIQLKGVLTLVKLALLALFIPLPEYKAALFISILLLSVLVSHGPAGLRHYSIWHRRQLHSRKEIKG</sequence>
<keyword evidence="1" id="KW-0812">Transmembrane</keyword>
<reference evidence="2 3" key="1">
    <citation type="submission" date="2021-05" db="EMBL/GenBank/DDBJ databases">
        <title>Shewanella sp. JM162201.</title>
        <authorList>
            <person name="Xu S."/>
            <person name="Li A."/>
        </authorList>
    </citation>
    <scope>NUCLEOTIDE SEQUENCE [LARGE SCALE GENOMIC DNA]</scope>
    <source>
        <strain evidence="2 3">JM162201</strain>
    </source>
</reference>
<feature type="transmembrane region" description="Helical" evidence="1">
    <location>
        <begin position="72"/>
        <end position="92"/>
    </location>
</feature>
<proteinExistence type="predicted"/>
<feature type="transmembrane region" description="Helical" evidence="1">
    <location>
        <begin position="98"/>
        <end position="117"/>
    </location>
</feature>
<evidence type="ECO:0000313" key="2">
    <source>
        <dbReference type="EMBL" id="MBT1444270.1"/>
    </source>
</evidence>
<name>A0ABS5V1H6_9GAMM</name>
<feature type="transmembrane region" description="Helical" evidence="1">
    <location>
        <begin position="47"/>
        <end position="65"/>
    </location>
</feature>
<evidence type="ECO:0000256" key="1">
    <source>
        <dbReference type="SAM" id="Phobius"/>
    </source>
</evidence>
<keyword evidence="1" id="KW-0472">Membrane</keyword>
<accession>A0ABS5V1H6</accession>
<keyword evidence="1" id="KW-1133">Transmembrane helix</keyword>
<organism evidence="2 3">
    <name type="scientific">Shewanella jiangmenensis</name>
    <dbReference type="NCBI Taxonomy" id="2837387"/>
    <lineage>
        <taxon>Bacteria</taxon>
        <taxon>Pseudomonadati</taxon>
        <taxon>Pseudomonadota</taxon>
        <taxon>Gammaproteobacteria</taxon>
        <taxon>Alteromonadales</taxon>
        <taxon>Shewanellaceae</taxon>
        <taxon>Shewanella</taxon>
    </lineage>
</organism>
<protein>
    <recommendedName>
        <fullName evidence="4">Inner membrane protein YbhQ</fullName>
    </recommendedName>
</protein>
<gene>
    <name evidence="2" type="ORF">KJI95_06990</name>
</gene>
<evidence type="ECO:0008006" key="4">
    <source>
        <dbReference type="Google" id="ProtNLM"/>
    </source>
</evidence>
<dbReference type="RefSeq" id="WP_214506464.1">
    <property type="nucleotide sequence ID" value="NZ_JAHEPS010000002.1"/>
</dbReference>
<dbReference type="Proteomes" id="UP001195903">
    <property type="component" value="Unassembled WGS sequence"/>
</dbReference>
<dbReference type="EMBL" id="JAHEPS010000002">
    <property type="protein sequence ID" value="MBT1444270.1"/>
    <property type="molecule type" value="Genomic_DNA"/>
</dbReference>
<keyword evidence="3" id="KW-1185">Reference proteome</keyword>
<evidence type="ECO:0000313" key="3">
    <source>
        <dbReference type="Proteomes" id="UP001195903"/>
    </source>
</evidence>
<feature type="transmembrane region" description="Helical" evidence="1">
    <location>
        <begin position="21"/>
        <end position="41"/>
    </location>
</feature>
<comment type="caution">
    <text evidence="2">The sequence shown here is derived from an EMBL/GenBank/DDBJ whole genome shotgun (WGS) entry which is preliminary data.</text>
</comment>